<comment type="caution">
    <text evidence="2">The sequence shown here is derived from an EMBL/GenBank/DDBJ whole genome shotgun (WGS) entry which is preliminary data.</text>
</comment>
<evidence type="ECO:0000313" key="2">
    <source>
        <dbReference type="EMBL" id="TWO65517.1"/>
    </source>
</evidence>
<dbReference type="Proteomes" id="UP000318199">
    <property type="component" value="Unassembled WGS sequence"/>
</dbReference>
<name>A0A562ZEG3_9BURK</name>
<organism evidence="2 3">
    <name type="scientific">Caenimonas sedimenti</name>
    <dbReference type="NCBI Taxonomy" id="2596921"/>
    <lineage>
        <taxon>Bacteria</taxon>
        <taxon>Pseudomonadati</taxon>
        <taxon>Pseudomonadota</taxon>
        <taxon>Betaproteobacteria</taxon>
        <taxon>Burkholderiales</taxon>
        <taxon>Comamonadaceae</taxon>
        <taxon>Caenimonas</taxon>
    </lineage>
</organism>
<dbReference type="RefSeq" id="WP_145896989.1">
    <property type="nucleotide sequence ID" value="NZ_VOBQ01000028.1"/>
</dbReference>
<accession>A0A562ZEG3</accession>
<protein>
    <submittedName>
        <fullName evidence="2">Uncharacterized protein</fullName>
    </submittedName>
</protein>
<reference evidence="2 3" key="1">
    <citation type="submission" date="2019-07" db="EMBL/GenBank/DDBJ databases">
        <title>Caenimonas sedimenti sp. nov., isolated from activated sludge.</title>
        <authorList>
            <person name="Xu J."/>
        </authorList>
    </citation>
    <scope>NUCLEOTIDE SEQUENCE [LARGE SCALE GENOMIC DNA]</scope>
    <source>
        <strain evidence="2 3">HX-9-20</strain>
    </source>
</reference>
<feature type="compositionally biased region" description="Pro residues" evidence="1">
    <location>
        <begin position="23"/>
        <end position="44"/>
    </location>
</feature>
<dbReference type="EMBL" id="VOBQ01000028">
    <property type="protein sequence ID" value="TWO65517.1"/>
    <property type="molecule type" value="Genomic_DNA"/>
</dbReference>
<evidence type="ECO:0000313" key="3">
    <source>
        <dbReference type="Proteomes" id="UP000318199"/>
    </source>
</evidence>
<gene>
    <name evidence="2" type="ORF">FN976_27305</name>
</gene>
<keyword evidence="3" id="KW-1185">Reference proteome</keyword>
<feature type="region of interest" description="Disordered" evidence="1">
    <location>
        <begin position="1"/>
        <end position="85"/>
    </location>
</feature>
<sequence>MPDDTTPHGGEAFHQPPERAVIPEPPPGRAAGPLPPVTGRPPLPLEAEIRAADLEDEEADPVIDSGPGIADDGDTGKPSVTQQPA</sequence>
<evidence type="ECO:0000256" key="1">
    <source>
        <dbReference type="SAM" id="MobiDB-lite"/>
    </source>
</evidence>
<proteinExistence type="predicted"/>
<dbReference type="AlphaFoldDB" id="A0A562ZEG3"/>